<dbReference type="Gene3D" id="3.40.630.40">
    <property type="entry name" value="Zn-dependent exopeptidases"/>
    <property type="match status" value="1"/>
</dbReference>
<dbReference type="GO" id="GO:0009253">
    <property type="term" value="P:peptidoglycan catabolic process"/>
    <property type="evidence" value="ECO:0007669"/>
    <property type="project" value="InterPro"/>
</dbReference>
<keyword evidence="2" id="KW-1133">Transmembrane helix</keyword>
<evidence type="ECO:0000256" key="2">
    <source>
        <dbReference type="SAM" id="Phobius"/>
    </source>
</evidence>
<dbReference type="InterPro" id="IPR002508">
    <property type="entry name" value="MurNAc-LAA_cat"/>
</dbReference>
<protein>
    <submittedName>
        <fullName evidence="4">N-acetylmuramoyl-L-alanine amidase</fullName>
    </submittedName>
</protein>
<gene>
    <name evidence="4" type="ORF">IMF26_05990</name>
</gene>
<feature type="transmembrane region" description="Helical" evidence="2">
    <location>
        <begin position="15"/>
        <end position="39"/>
    </location>
</feature>
<reference evidence="4" key="2">
    <citation type="journal article" date="2023" name="Biology">
        <title>Prokaryotic Life Associated with Coal-Fire Gas Vents Revealed by Metagenomics.</title>
        <authorList>
            <person name="Kadnikov V.V."/>
            <person name="Mardanov A.V."/>
            <person name="Beletsky A.V."/>
            <person name="Karnachuk O.V."/>
            <person name="Ravin N.V."/>
        </authorList>
    </citation>
    <scope>NUCLEOTIDE SEQUENCE</scope>
    <source>
        <strain evidence="4">Bu02</strain>
    </source>
</reference>
<dbReference type="AlphaFoldDB" id="A0AAT9L9E9"/>
<dbReference type="InterPro" id="IPR050695">
    <property type="entry name" value="N-acetylmuramoyl_amidase_3"/>
</dbReference>
<dbReference type="PANTHER" id="PTHR30404">
    <property type="entry name" value="N-ACETYLMURAMOYL-L-ALANINE AMIDASE"/>
    <property type="match status" value="1"/>
</dbReference>
<proteinExistence type="predicted"/>
<evidence type="ECO:0000256" key="1">
    <source>
        <dbReference type="ARBA" id="ARBA00022801"/>
    </source>
</evidence>
<keyword evidence="2" id="KW-0812">Transmembrane</keyword>
<keyword evidence="1" id="KW-0378">Hydrolase</keyword>
<dbReference type="SUPFAM" id="SSF53187">
    <property type="entry name" value="Zn-dependent exopeptidases"/>
    <property type="match status" value="1"/>
</dbReference>
<dbReference type="SMART" id="SM00646">
    <property type="entry name" value="Ami_3"/>
    <property type="match status" value="1"/>
</dbReference>
<keyword evidence="2" id="KW-0472">Membrane</keyword>
<feature type="domain" description="MurNAc-LAA" evidence="3">
    <location>
        <begin position="122"/>
        <end position="233"/>
    </location>
</feature>
<name>A0AAT9L9E9_9FIRM</name>
<dbReference type="KEGG" id="fcz:IMF26_05990"/>
<dbReference type="GO" id="GO:0008745">
    <property type="term" value="F:N-acetylmuramoyl-L-alanine amidase activity"/>
    <property type="evidence" value="ECO:0007669"/>
    <property type="project" value="InterPro"/>
</dbReference>
<reference evidence="4" key="1">
    <citation type="submission" date="2020-10" db="EMBL/GenBank/DDBJ databases">
        <authorList>
            <person name="Kadnikov V."/>
            <person name="Beletsky A.V."/>
            <person name="Mardanov A.V."/>
            <person name="Karnachuk O.V."/>
            <person name="Ravin N.V."/>
        </authorList>
    </citation>
    <scope>NUCLEOTIDE SEQUENCE</scope>
    <source>
        <strain evidence="4">Bu02</strain>
    </source>
</reference>
<evidence type="ECO:0000259" key="3">
    <source>
        <dbReference type="SMART" id="SM00646"/>
    </source>
</evidence>
<organism evidence="4">
    <name type="scientific">Candidatus Fermentithermobacillus carboniphilus</name>
    <dbReference type="NCBI Taxonomy" id="3085328"/>
    <lineage>
        <taxon>Bacteria</taxon>
        <taxon>Bacillati</taxon>
        <taxon>Bacillota</taxon>
        <taxon>Candidatus Fermentithermobacillia</taxon>
        <taxon>Candidatus Fermentithermobacillales</taxon>
        <taxon>Candidatus Fermentithermobacillaceae</taxon>
        <taxon>Candidatus Fermentithermobacillus</taxon>
    </lineage>
</organism>
<dbReference type="PANTHER" id="PTHR30404:SF0">
    <property type="entry name" value="N-ACETYLMURAMOYL-L-ALANINE AMIDASE AMIC"/>
    <property type="match status" value="1"/>
</dbReference>
<dbReference type="EMBL" id="CP062796">
    <property type="protein sequence ID" value="QUL97671.1"/>
    <property type="molecule type" value="Genomic_DNA"/>
</dbReference>
<dbReference type="GO" id="GO:0030288">
    <property type="term" value="C:outer membrane-bounded periplasmic space"/>
    <property type="evidence" value="ECO:0007669"/>
    <property type="project" value="TreeGrafter"/>
</dbReference>
<sequence length="240" mass="26215">MHRPRRRGSRRGRPLFVVTLRGALIWGIFGVALLLSILISRGIITPAGARGPLQGQIVYIDPGHGGIDPGACGKKYLEKDIALNVALYLGVRLQKSGAKVVYTRTGDYDLETAEVDDLTARLRLMKSSKATIVISIHCNAFTSPYERGAQTFYNASGHPGSKKLAALIQEELVKETGTDREISARLDHFILNHATVPAVTVELGFLSNPSEEDLLGSPSYQQKLAECIYRGVLKYVNRGV</sequence>
<dbReference type="CDD" id="cd02696">
    <property type="entry name" value="MurNAc-LAA"/>
    <property type="match status" value="1"/>
</dbReference>
<accession>A0AAT9L9E9</accession>
<dbReference type="Pfam" id="PF01520">
    <property type="entry name" value="Amidase_3"/>
    <property type="match status" value="1"/>
</dbReference>
<evidence type="ECO:0000313" key="4">
    <source>
        <dbReference type="EMBL" id="QUL97671.1"/>
    </source>
</evidence>